<dbReference type="AlphaFoldDB" id="A0A183L1L0"/>
<reference evidence="1" key="1">
    <citation type="submission" date="2016-06" db="UniProtKB">
        <authorList>
            <consortium name="WormBaseParasite"/>
        </authorList>
    </citation>
    <scope>IDENTIFICATION</scope>
</reference>
<sequence>SKVHGQNIVPQTSWDKSVGISGRNKHIKISCNFVVPMVDKPWLGSDRL</sequence>
<name>A0A183L1L0_9TREM</name>
<organism evidence="1">
    <name type="scientific">Schistosoma curassoni</name>
    <dbReference type="NCBI Taxonomy" id="6186"/>
    <lineage>
        <taxon>Eukaryota</taxon>
        <taxon>Metazoa</taxon>
        <taxon>Spiralia</taxon>
        <taxon>Lophotrochozoa</taxon>
        <taxon>Platyhelminthes</taxon>
        <taxon>Trematoda</taxon>
        <taxon>Digenea</taxon>
        <taxon>Strigeidida</taxon>
        <taxon>Schistosomatoidea</taxon>
        <taxon>Schistosomatidae</taxon>
        <taxon>Schistosoma</taxon>
    </lineage>
</organism>
<evidence type="ECO:0000313" key="1">
    <source>
        <dbReference type="WBParaSite" id="SCUD_0002121301-mRNA-1"/>
    </source>
</evidence>
<protein>
    <submittedName>
        <fullName evidence="1">Nitrogen fixation protein NifR</fullName>
    </submittedName>
</protein>
<accession>A0A183L1L0</accession>
<dbReference type="WBParaSite" id="SCUD_0002121301-mRNA-1">
    <property type="protein sequence ID" value="SCUD_0002121301-mRNA-1"/>
    <property type="gene ID" value="SCUD_0002121301"/>
</dbReference>
<proteinExistence type="predicted"/>